<evidence type="ECO:0000313" key="2">
    <source>
        <dbReference type="Proteomes" id="UP000502065"/>
    </source>
</evidence>
<reference evidence="1 2" key="1">
    <citation type="submission" date="2018-07" db="EMBL/GenBank/DDBJ databases">
        <title>Identification of phenol metabolism pathways in Arcobacter.</title>
        <authorList>
            <person name="Miller W.G."/>
            <person name="Yee E."/>
            <person name="Bono J.L."/>
        </authorList>
    </citation>
    <scope>NUCLEOTIDE SEQUENCE [LARGE SCALE GENOMIC DNA]</scope>
    <source>
        <strain evidence="1 2">W63</strain>
    </source>
</reference>
<dbReference type="AlphaFoldDB" id="A0AAE7B6T0"/>
<dbReference type="RefSeq" id="WP_129094302.1">
    <property type="nucleotide sequence ID" value="NZ_CBCSAE010000005.1"/>
</dbReference>
<evidence type="ECO:0000313" key="1">
    <source>
        <dbReference type="EMBL" id="QKE26607.1"/>
    </source>
</evidence>
<dbReference type="EMBL" id="CP030944">
    <property type="protein sequence ID" value="QKE26607.1"/>
    <property type="molecule type" value="Genomic_DNA"/>
</dbReference>
<dbReference type="Proteomes" id="UP000502065">
    <property type="component" value="Chromosome"/>
</dbReference>
<dbReference type="KEGG" id="aaqi:AAQM_1871"/>
<sequence length="185" mass="21871">MFDTKTYVTNVTIDTINNSIITINGEKFKIYLEKLNVKQKIPLTIILAFEPNSNDKVKYIEPYDNYNTGSKKYKRFIFIIACLYISKIVFESKNDKEKVEEAKHSMLSFFNADEINIFSPTIKEFKNFYKSENLTSVSKQVEDIFNTYFPFDNLILFKIIVFAFYHSFDFEIEIDISENFNLLNI</sequence>
<accession>A0AAE7B6T0</accession>
<gene>
    <name evidence="1" type="ORF">AAQM_1871</name>
</gene>
<keyword evidence="2" id="KW-1185">Reference proteome</keyword>
<proteinExistence type="predicted"/>
<protein>
    <submittedName>
        <fullName evidence="1">Uncharacterized protein</fullName>
    </submittedName>
</protein>
<organism evidence="1 2">
    <name type="scientific">Arcobacter aquimarinus</name>
    <dbReference type="NCBI Taxonomy" id="1315211"/>
    <lineage>
        <taxon>Bacteria</taxon>
        <taxon>Pseudomonadati</taxon>
        <taxon>Campylobacterota</taxon>
        <taxon>Epsilonproteobacteria</taxon>
        <taxon>Campylobacterales</taxon>
        <taxon>Arcobacteraceae</taxon>
        <taxon>Arcobacter</taxon>
    </lineage>
</organism>
<name>A0AAE7B6T0_9BACT</name>